<name>A0A821SLJ7_9NEOP</name>
<gene>
    <name evidence="1" type="ORF">PMACD_LOCUS7902</name>
</gene>
<keyword evidence="2" id="KW-1185">Reference proteome</keyword>
<dbReference type="Proteomes" id="UP000663880">
    <property type="component" value="Unassembled WGS sequence"/>
</dbReference>
<evidence type="ECO:0000313" key="1">
    <source>
        <dbReference type="EMBL" id="CAF4860807.1"/>
    </source>
</evidence>
<evidence type="ECO:0000313" key="2">
    <source>
        <dbReference type="Proteomes" id="UP000663880"/>
    </source>
</evidence>
<proteinExistence type="predicted"/>
<dbReference type="AlphaFoldDB" id="A0A821SLJ7"/>
<dbReference type="EMBL" id="CAJOBZ010000019">
    <property type="protein sequence ID" value="CAF4860807.1"/>
    <property type="molecule type" value="Genomic_DNA"/>
</dbReference>
<organism evidence="1 2">
    <name type="scientific">Pieris macdunnoughi</name>
    <dbReference type="NCBI Taxonomy" id="345717"/>
    <lineage>
        <taxon>Eukaryota</taxon>
        <taxon>Metazoa</taxon>
        <taxon>Ecdysozoa</taxon>
        <taxon>Arthropoda</taxon>
        <taxon>Hexapoda</taxon>
        <taxon>Insecta</taxon>
        <taxon>Pterygota</taxon>
        <taxon>Neoptera</taxon>
        <taxon>Endopterygota</taxon>
        <taxon>Lepidoptera</taxon>
        <taxon>Glossata</taxon>
        <taxon>Ditrysia</taxon>
        <taxon>Papilionoidea</taxon>
        <taxon>Pieridae</taxon>
        <taxon>Pierinae</taxon>
        <taxon>Pieris</taxon>
    </lineage>
</organism>
<reference evidence="1" key="1">
    <citation type="submission" date="2021-02" db="EMBL/GenBank/DDBJ databases">
        <authorList>
            <person name="Steward A R."/>
        </authorList>
    </citation>
    <scope>NUCLEOTIDE SEQUENCE</scope>
</reference>
<sequence>MSSRRDVGVHHRNIQYTLLVRQGGYLFSPPRKAEDVDGYKLPLLDLLLTSHPENNQVSVDTPLGLSDQCGVRSTVLTTRPPRHATPISPPYLTLRPSFGKRLVCPTSGNRASLAKAYQGNFYHPFTPAQEG</sequence>
<accession>A0A821SLJ7</accession>
<comment type="caution">
    <text evidence="1">The sequence shown here is derived from an EMBL/GenBank/DDBJ whole genome shotgun (WGS) entry which is preliminary data.</text>
</comment>
<protein>
    <submittedName>
        <fullName evidence="1">Uncharacterized protein</fullName>
    </submittedName>
</protein>